<name>A0A3P7E447_WUCBA</name>
<accession>A0A3P7E447</accession>
<dbReference type="Proteomes" id="UP000270924">
    <property type="component" value="Unassembled WGS sequence"/>
</dbReference>
<gene>
    <name evidence="2" type="ORF">WBA_LOCUS7502</name>
</gene>
<evidence type="ECO:0008006" key="4">
    <source>
        <dbReference type="Google" id="ProtNLM"/>
    </source>
</evidence>
<evidence type="ECO:0000256" key="1">
    <source>
        <dbReference type="SAM" id="Phobius"/>
    </source>
</evidence>
<keyword evidence="1" id="KW-0472">Membrane</keyword>
<dbReference type="InterPro" id="IPR036259">
    <property type="entry name" value="MFS_trans_sf"/>
</dbReference>
<organism evidence="2 3">
    <name type="scientific">Wuchereria bancrofti</name>
    <dbReference type="NCBI Taxonomy" id="6293"/>
    <lineage>
        <taxon>Eukaryota</taxon>
        <taxon>Metazoa</taxon>
        <taxon>Ecdysozoa</taxon>
        <taxon>Nematoda</taxon>
        <taxon>Chromadorea</taxon>
        <taxon>Rhabditida</taxon>
        <taxon>Spirurina</taxon>
        <taxon>Spiruromorpha</taxon>
        <taxon>Filarioidea</taxon>
        <taxon>Onchocercidae</taxon>
        <taxon>Wuchereria</taxon>
    </lineage>
</organism>
<sequence length="89" mass="10000">MLIIERFGRRKVLLTSVAGVIFALICMGLSFGYVNRDSVITQPLNATLEDDIPDFIPYFKHCAQLENCNSCTKDEHCGFCMPNNFATYG</sequence>
<proteinExistence type="predicted"/>
<evidence type="ECO:0000313" key="2">
    <source>
        <dbReference type="EMBL" id="VDM14116.1"/>
    </source>
</evidence>
<dbReference type="Gene3D" id="1.20.1250.20">
    <property type="entry name" value="MFS general substrate transporter like domains"/>
    <property type="match status" value="1"/>
</dbReference>
<keyword evidence="1" id="KW-1133">Transmembrane helix</keyword>
<dbReference type="AlphaFoldDB" id="A0A3P7E447"/>
<reference evidence="2 3" key="1">
    <citation type="submission" date="2018-11" db="EMBL/GenBank/DDBJ databases">
        <authorList>
            <consortium name="Pathogen Informatics"/>
        </authorList>
    </citation>
    <scope>NUCLEOTIDE SEQUENCE [LARGE SCALE GENOMIC DNA]</scope>
</reference>
<dbReference type="OrthoDB" id="6339427at2759"/>
<keyword evidence="3" id="KW-1185">Reference proteome</keyword>
<protein>
    <recommendedName>
        <fullName evidence="4">Major facilitator superfamily (MFS) profile domain-containing protein</fullName>
    </recommendedName>
</protein>
<dbReference type="InParanoid" id="A0A3P7E447"/>
<feature type="transmembrane region" description="Helical" evidence="1">
    <location>
        <begin position="12"/>
        <end position="34"/>
    </location>
</feature>
<dbReference type="OMA" id="CTNDEHC"/>
<evidence type="ECO:0000313" key="3">
    <source>
        <dbReference type="Proteomes" id="UP000270924"/>
    </source>
</evidence>
<dbReference type="EMBL" id="UYWW01005397">
    <property type="protein sequence ID" value="VDM14116.1"/>
    <property type="molecule type" value="Genomic_DNA"/>
</dbReference>
<keyword evidence="1" id="KW-0812">Transmembrane</keyword>